<sequence length="106" mass="12091">MDEFLLATRRLDSGIPCAWVLAEALYGSDYRFRNMLEDRRQPYVLAIRSDHTLRLLTEQGLLQTDPKEMDNPQGRHSQRNQETAALTGTLGLSALPGRQRKCSFVL</sequence>
<dbReference type="InterPro" id="IPR038721">
    <property type="entry name" value="IS701-like_DDE_dom"/>
</dbReference>
<organism evidence="3 4">
    <name type="scientific">Oleomonas cavernae</name>
    <dbReference type="NCBI Taxonomy" id="2320859"/>
    <lineage>
        <taxon>Bacteria</taxon>
        <taxon>Pseudomonadati</taxon>
        <taxon>Pseudomonadota</taxon>
        <taxon>Alphaproteobacteria</taxon>
        <taxon>Acetobacterales</taxon>
        <taxon>Acetobacteraceae</taxon>
        <taxon>Oleomonas</taxon>
    </lineage>
</organism>
<proteinExistence type="predicted"/>
<evidence type="ECO:0000313" key="3">
    <source>
        <dbReference type="EMBL" id="RJF89330.1"/>
    </source>
</evidence>
<name>A0A418WH60_9PROT</name>
<comment type="caution">
    <text evidence="3">The sequence shown here is derived from an EMBL/GenBank/DDBJ whole genome shotgun (WGS) entry which is preliminary data.</text>
</comment>
<dbReference type="Proteomes" id="UP000284605">
    <property type="component" value="Unassembled WGS sequence"/>
</dbReference>
<dbReference type="EMBL" id="QYUK01000011">
    <property type="protein sequence ID" value="RJF89330.1"/>
    <property type="molecule type" value="Genomic_DNA"/>
</dbReference>
<dbReference type="Pfam" id="PF13546">
    <property type="entry name" value="DDE_5"/>
    <property type="match status" value="1"/>
</dbReference>
<feature type="domain" description="Transposase IS701-like DDE" evidence="2">
    <location>
        <begin position="11"/>
        <end position="77"/>
    </location>
</feature>
<accession>A0A418WH60</accession>
<evidence type="ECO:0000313" key="4">
    <source>
        <dbReference type="Proteomes" id="UP000284605"/>
    </source>
</evidence>
<gene>
    <name evidence="3" type="ORF">D3874_22085</name>
</gene>
<keyword evidence="4" id="KW-1185">Reference proteome</keyword>
<evidence type="ECO:0000256" key="1">
    <source>
        <dbReference type="SAM" id="MobiDB-lite"/>
    </source>
</evidence>
<feature type="region of interest" description="Disordered" evidence="1">
    <location>
        <begin position="60"/>
        <end position="81"/>
    </location>
</feature>
<protein>
    <recommendedName>
        <fullName evidence="2">Transposase IS701-like DDE domain-containing protein</fullName>
    </recommendedName>
</protein>
<dbReference type="AlphaFoldDB" id="A0A418WH60"/>
<evidence type="ECO:0000259" key="2">
    <source>
        <dbReference type="Pfam" id="PF13546"/>
    </source>
</evidence>
<reference evidence="3 4" key="1">
    <citation type="submission" date="2018-09" db="EMBL/GenBank/DDBJ databases">
        <authorList>
            <person name="Zhu H."/>
        </authorList>
    </citation>
    <scope>NUCLEOTIDE SEQUENCE [LARGE SCALE GENOMIC DNA]</scope>
    <source>
        <strain evidence="3 4">K1W22B-8</strain>
    </source>
</reference>